<dbReference type="STRING" id="159449.B4N89_16450"/>
<dbReference type="Gene3D" id="3.90.1170.20">
    <property type="entry name" value="Quinolinate phosphoribosyl transferase, N-terminal domain"/>
    <property type="match status" value="1"/>
</dbReference>
<dbReference type="GO" id="GO:0034213">
    <property type="term" value="P:quinolinate catabolic process"/>
    <property type="evidence" value="ECO:0007669"/>
    <property type="project" value="TreeGrafter"/>
</dbReference>
<evidence type="ECO:0000256" key="1">
    <source>
        <dbReference type="ARBA" id="ARBA00003237"/>
    </source>
</evidence>
<evidence type="ECO:0000259" key="17">
    <source>
        <dbReference type="Pfam" id="PF02749"/>
    </source>
</evidence>
<reference evidence="18 19" key="1">
    <citation type="submission" date="2017-03" db="EMBL/GenBank/DDBJ databases">
        <title>Draft genome sequence of Streptomyces scabrisporus NF3, endophyte isolated from Amphipterygium adstringens.</title>
        <authorList>
            <person name="Vazquez M."/>
            <person name="Ceapa C.D."/>
            <person name="Rodriguez Luna D."/>
            <person name="Sanchez Esquivel S."/>
        </authorList>
    </citation>
    <scope>NUCLEOTIDE SEQUENCE [LARGE SCALE GENOMIC DNA]</scope>
    <source>
        <strain evidence="18 19">NF3</strain>
    </source>
</reference>
<feature type="binding site" evidence="14">
    <location>
        <position position="241"/>
    </location>
    <ligand>
        <name>substrate</name>
    </ligand>
</feature>
<dbReference type="GO" id="GO:0005737">
    <property type="term" value="C:cytoplasm"/>
    <property type="evidence" value="ECO:0007669"/>
    <property type="project" value="TreeGrafter"/>
</dbReference>
<feature type="binding site" evidence="14">
    <location>
        <begin position="285"/>
        <end position="287"/>
    </location>
    <ligand>
        <name>substrate</name>
    </ligand>
</feature>
<comment type="catalytic activity">
    <reaction evidence="11">
        <text>nicotinate beta-D-ribonucleotide + CO2 + diphosphate = quinolinate + 5-phospho-alpha-D-ribose 1-diphosphate + 2 H(+)</text>
        <dbReference type="Rhea" id="RHEA:12733"/>
        <dbReference type="ChEBI" id="CHEBI:15378"/>
        <dbReference type="ChEBI" id="CHEBI:16526"/>
        <dbReference type="ChEBI" id="CHEBI:29959"/>
        <dbReference type="ChEBI" id="CHEBI:33019"/>
        <dbReference type="ChEBI" id="CHEBI:57502"/>
        <dbReference type="ChEBI" id="CHEBI:58017"/>
        <dbReference type="EC" id="2.4.2.19"/>
    </reaction>
</comment>
<dbReference type="InterPro" id="IPR013785">
    <property type="entry name" value="Aldolase_TIM"/>
</dbReference>
<dbReference type="Gene3D" id="3.20.20.70">
    <property type="entry name" value="Aldolase class I"/>
    <property type="match status" value="1"/>
</dbReference>
<name>A0A1T3P030_9ACTN</name>
<keyword evidence="9 13" id="KW-0808">Transferase</keyword>
<gene>
    <name evidence="18" type="ORF">B4N89_16450</name>
</gene>
<proteinExistence type="inferred from homology"/>
<feature type="domain" description="Quinolinate phosphoribosyl transferase N-terminal" evidence="17">
    <location>
        <begin position="69"/>
        <end position="155"/>
    </location>
</feature>
<keyword evidence="19" id="KW-1185">Reference proteome</keyword>
<dbReference type="InterPro" id="IPR004393">
    <property type="entry name" value="NadC"/>
</dbReference>
<feature type="compositionally biased region" description="Basic and acidic residues" evidence="15">
    <location>
        <begin position="1"/>
        <end position="11"/>
    </location>
</feature>
<evidence type="ECO:0000256" key="13">
    <source>
        <dbReference type="PIRNR" id="PIRNR006250"/>
    </source>
</evidence>
<dbReference type="PANTHER" id="PTHR32179:SF3">
    <property type="entry name" value="NICOTINATE-NUCLEOTIDE PYROPHOSPHORYLASE [CARBOXYLATING]"/>
    <property type="match status" value="1"/>
</dbReference>
<dbReference type="UniPathway" id="UPA00253">
    <property type="reaction ID" value="UER00331"/>
</dbReference>
<comment type="subunit">
    <text evidence="4">Hexamer formed by 3 homodimers.</text>
</comment>
<dbReference type="EC" id="2.4.2.19" evidence="5"/>
<evidence type="ECO:0000256" key="10">
    <source>
        <dbReference type="ARBA" id="ARBA00033102"/>
    </source>
</evidence>
<feature type="binding site" evidence="14">
    <location>
        <position position="202"/>
    </location>
    <ligand>
        <name>substrate</name>
    </ligand>
</feature>
<dbReference type="Pfam" id="PF01729">
    <property type="entry name" value="QRPTase_C"/>
    <property type="match status" value="1"/>
</dbReference>
<dbReference type="Proteomes" id="UP000190037">
    <property type="component" value="Unassembled WGS sequence"/>
</dbReference>
<comment type="function">
    <text evidence="1">Involved in the catabolism of quinolinic acid (QA).</text>
</comment>
<keyword evidence="7" id="KW-0662">Pyridine nucleotide biosynthesis</keyword>
<dbReference type="SUPFAM" id="SSF51690">
    <property type="entry name" value="Nicotinate/Quinolinate PRTase C-terminal domain-like"/>
    <property type="match status" value="1"/>
</dbReference>
<dbReference type="AlphaFoldDB" id="A0A1T3P030"/>
<protein>
    <recommendedName>
        <fullName evidence="6">Nicotinate-nucleotide pyrophosphorylase [carboxylating]</fullName>
        <ecNumber evidence="5">2.4.2.19</ecNumber>
    </recommendedName>
    <alternativeName>
        <fullName evidence="12">Probable nicotinate-nucleotide pyrophosphorylase [carboxylating]</fullName>
    </alternativeName>
    <alternativeName>
        <fullName evidence="10">Quinolinate phosphoribosyltransferase [decarboxylating]</fullName>
    </alternativeName>
</protein>
<comment type="pathway">
    <text evidence="2">Cofactor biosynthesis; NAD(+) biosynthesis; nicotinate D-ribonucleotide from quinolinate: step 1/1.</text>
</comment>
<dbReference type="NCBIfam" id="TIGR00078">
    <property type="entry name" value="nadC"/>
    <property type="match status" value="1"/>
</dbReference>
<evidence type="ECO:0000256" key="7">
    <source>
        <dbReference type="ARBA" id="ARBA00022642"/>
    </source>
</evidence>
<evidence type="ECO:0000256" key="14">
    <source>
        <dbReference type="PIRSR" id="PIRSR006250-1"/>
    </source>
</evidence>
<dbReference type="FunFam" id="3.90.1170.20:FF:000001">
    <property type="entry name" value="Nicotinate-nucleotide diphosphorylase (Carboxylating)"/>
    <property type="match status" value="1"/>
</dbReference>
<accession>A0A1T3P030</accession>
<comment type="similarity">
    <text evidence="3 13">Belongs to the NadC/ModD family.</text>
</comment>
<evidence type="ECO:0000313" key="19">
    <source>
        <dbReference type="Proteomes" id="UP000190037"/>
    </source>
</evidence>
<dbReference type="SUPFAM" id="SSF54675">
    <property type="entry name" value="Nicotinate/Quinolinate PRTase N-terminal domain-like"/>
    <property type="match status" value="1"/>
</dbReference>
<evidence type="ECO:0000256" key="9">
    <source>
        <dbReference type="ARBA" id="ARBA00022679"/>
    </source>
</evidence>
<dbReference type="InterPro" id="IPR002638">
    <property type="entry name" value="Quinolinate_PRibosylTrfase_C"/>
</dbReference>
<evidence type="ECO:0000256" key="3">
    <source>
        <dbReference type="ARBA" id="ARBA00009400"/>
    </source>
</evidence>
<organism evidence="18 19">
    <name type="scientific">Embleya scabrispora</name>
    <dbReference type="NCBI Taxonomy" id="159449"/>
    <lineage>
        <taxon>Bacteria</taxon>
        <taxon>Bacillati</taxon>
        <taxon>Actinomycetota</taxon>
        <taxon>Actinomycetes</taxon>
        <taxon>Kitasatosporales</taxon>
        <taxon>Streptomycetaceae</taxon>
        <taxon>Embleya</taxon>
    </lineage>
</organism>
<dbReference type="InterPro" id="IPR037128">
    <property type="entry name" value="Quinolinate_PRibosylTase_N_sf"/>
</dbReference>
<feature type="binding site" evidence="14">
    <location>
        <position position="262"/>
    </location>
    <ligand>
        <name>substrate</name>
    </ligand>
</feature>
<evidence type="ECO:0000256" key="15">
    <source>
        <dbReference type="SAM" id="MobiDB-lite"/>
    </source>
</evidence>
<sequence length="324" mass="33337">MARQSGHDAARWRAAGRLSGPRTEGVHRVSTDQLSADLTARLAEAGLDPLAVAALVAAAVAEDLAGGVDVTSVATIPETARGHADFTARAAGVVAGLPVAEAVLELVCGADLVVTRHVRDGDAVAPGTVLFGAETGTRALLTAERVALNLLSRLSGVTTVTRAWVDAVDGTGAAIRDTRKTTPGLRALEKYAVRCGGGINHRMSLSDAAMVKDNHVVAAGGVAEAFKAVRAAFPDLPVEVEVDHLEQIPPVLDAGADLILLDNMSPRQMREAVALVAGRARLEASGGLTLETAREVAETGVDYLSIGALTHSAPILDIGVDLRA</sequence>
<evidence type="ECO:0000256" key="5">
    <source>
        <dbReference type="ARBA" id="ARBA00011944"/>
    </source>
</evidence>
<dbReference type="OrthoDB" id="9782546at2"/>
<dbReference type="PIRSF" id="PIRSF006250">
    <property type="entry name" value="NadC_ModD"/>
    <property type="match status" value="1"/>
</dbReference>
<dbReference type="GO" id="GO:0004514">
    <property type="term" value="F:nicotinate-nucleotide diphosphorylase (carboxylating) activity"/>
    <property type="evidence" value="ECO:0007669"/>
    <property type="project" value="UniProtKB-EC"/>
</dbReference>
<evidence type="ECO:0000256" key="8">
    <source>
        <dbReference type="ARBA" id="ARBA00022676"/>
    </source>
</evidence>
<comment type="caution">
    <text evidence="18">The sequence shown here is derived from an EMBL/GenBank/DDBJ whole genome shotgun (WGS) entry which is preliminary data.</text>
</comment>
<dbReference type="CDD" id="cd01572">
    <property type="entry name" value="QPRTase"/>
    <property type="match status" value="1"/>
</dbReference>
<dbReference type="InterPro" id="IPR022412">
    <property type="entry name" value="Quinolinate_PRibosylTrfase_N"/>
</dbReference>
<keyword evidence="8 13" id="KW-0328">Glycosyltransferase</keyword>
<feature type="binding site" evidence="14">
    <location>
        <position position="212"/>
    </location>
    <ligand>
        <name>substrate</name>
    </ligand>
</feature>
<dbReference type="GO" id="GO:0009435">
    <property type="term" value="P:NAD+ biosynthetic process"/>
    <property type="evidence" value="ECO:0007669"/>
    <property type="project" value="UniProtKB-UniPathway"/>
</dbReference>
<feature type="region of interest" description="Disordered" evidence="15">
    <location>
        <begin position="1"/>
        <end position="29"/>
    </location>
</feature>
<evidence type="ECO:0000256" key="4">
    <source>
        <dbReference type="ARBA" id="ARBA00011218"/>
    </source>
</evidence>
<dbReference type="InterPro" id="IPR036068">
    <property type="entry name" value="Nicotinate_pribotase-like_C"/>
</dbReference>
<feature type="binding site" evidence="14">
    <location>
        <begin position="178"/>
        <end position="180"/>
    </location>
    <ligand>
        <name>substrate</name>
    </ligand>
</feature>
<dbReference type="PANTHER" id="PTHR32179">
    <property type="entry name" value="NICOTINATE-NUCLEOTIDE PYROPHOSPHORYLASE [CARBOXYLATING]"/>
    <property type="match status" value="1"/>
</dbReference>
<dbReference type="Pfam" id="PF02749">
    <property type="entry name" value="QRPTase_N"/>
    <property type="match status" value="1"/>
</dbReference>
<evidence type="ECO:0000256" key="6">
    <source>
        <dbReference type="ARBA" id="ARBA00020990"/>
    </source>
</evidence>
<evidence type="ECO:0000256" key="12">
    <source>
        <dbReference type="ARBA" id="ARBA00069173"/>
    </source>
</evidence>
<evidence type="ECO:0000313" key="18">
    <source>
        <dbReference type="EMBL" id="OPC82312.1"/>
    </source>
</evidence>
<evidence type="ECO:0000256" key="2">
    <source>
        <dbReference type="ARBA" id="ARBA00004893"/>
    </source>
</evidence>
<dbReference type="InterPro" id="IPR027277">
    <property type="entry name" value="NadC/ModD"/>
</dbReference>
<evidence type="ECO:0000259" key="16">
    <source>
        <dbReference type="Pfam" id="PF01729"/>
    </source>
</evidence>
<dbReference type="FunFam" id="3.20.20.70:FF:000030">
    <property type="entry name" value="Nicotinate-nucleotide pyrophosphorylase, carboxylating"/>
    <property type="match status" value="1"/>
</dbReference>
<dbReference type="EMBL" id="MWQN01000001">
    <property type="protein sequence ID" value="OPC82312.1"/>
    <property type="molecule type" value="Genomic_DNA"/>
</dbReference>
<feature type="binding site" evidence="14">
    <location>
        <position position="145"/>
    </location>
    <ligand>
        <name>substrate</name>
    </ligand>
</feature>
<evidence type="ECO:0000256" key="11">
    <source>
        <dbReference type="ARBA" id="ARBA00047445"/>
    </source>
</evidence>
<feature type="domain" description="Quinolinate phosphoribosyl transferase C-terminal" evidence="16">
    <location>
        <begin position="157"/>
        <end position="321"/>
    </location>
</feature>
<feature type="binding site" evidence="14">
    <location>
        <begin position="306"/>
        <end position="308"/>
    </location>
    <ligand>
        <name>substrate</name>
    </ligand>
</feature>